<comment type="similarity">
    <text evidence="1 2">Belongs to the phD/YefM antitoxin family.</text>
</comment>
<dbReference type="AlphaFoldDB" id="A0A1I0G522"/>
<evidence type="ECO:0000313" key="4">
    <source>
        <dbReference type="Proteomes" id="UP000242642"/>
    </source>
</evidence>
<dbReference type="EMBL" id="FOHV01000064">
    <property type="protein sequence ID" value="SET65704.1"/>
    <property type="molecule type" value="Genomic_DNA"/>
</dbReference>
<dbReference type="Gene3D" id="6.10.250.330">
    <property type="match status" value="1"/>
</dbReference>
<dbReference type="NCBIfam" id="TIGR01552">
    <property type="entry name" value="phd_fam"/>
    <property type="match status" value="1"/>
</dbReference>
<evidence type="ECO:0000313" key="3">
    <source>
        <dbReference type="EMBL" id="SET65704.1"/>
    </source>
</evidence>
<dbReference type="PANTHER" id="PTHR33713:SF6">
    <property type="entry name" value="ANTITOXIN YEFM"/>
    <property type="match status" value="1"/>
</dbReference>
<accession>A0A1I0G522</accession>
<dbReference type="NCBIfam" id="NF008499">
    <property type="entry name" value="PRK11409.1"/>
    <property type="match status" value="1"/>
</dbReference>
<gene>
    <name evidence="3" type="ORF">SAMN02583745_02986</name>
</gene>
<evidence type="ECO:0000256" key="2">
    <source>
        <dbReference type="RuleBase" id="RU362080"/>
    </source>
</evidence>
<dbReference type="Gene3D" id="3.40.1620.10">
    <property type="entry name" value="YefM-like domain"/>
    <property type="match status" value="1"/>
</dbReference>
<dbReference type="PANTHER" id="PTHR33713">
    <property type="entry name" value="ANTITOXIN YAFN-RELATED"/>
    <property type="match status" value="1"/>
</dbReference>
<dbReference type="InterPro" id="IPR051405">
    <property type="entry name" value="phD/YefM_antitoxin"/>
</dbReference>
<dbReference type="RefSeq" id="WP_093322785.1">
    <property type="nucleotide sequence ID" value="NZ_FOHV01000064.1"/>
</dbReference>
<dbReference type="Pfam" id="PF02604">
    <property type="entry name" value="PhdYeFM_antitox"/>
    <property type="match status" value="1"/>
</dbReference>
<dbReference type="InterPro" id="IPR036165">
    <property type="entry name" value="YefM-like_sf"/>
</dbReference>
<keyword evidence="4" id="KW-1185">Reference proteome</keyword>
<dbReference type="OrthoDB" id="9802003at2"/>
<reference evidence="4" key="1">
    <citation type="submission" date="2016-10" db="EMBL/GenBank/DDBJ databases">
        <authorList>
            <person name="Varghese N."/>
            <person name="Submissions S."/>
        </authorList>
    </citation>
    <scope>NUCLEOTIDE SEQUENCE [LARGE SCALE GENOMIC DNA]</scope>
    <source>
        <strain evidence="4">DSM 18579</strain>
    </source>
</reference>
<dbReference type="InterPro" id="IPR006442">
    <property type="entry name" value="Antitoxin_Phd/YefM"/>
</dbReference>
<dbReference type="Proteomes" id="UP000242642">
    <property type="component" value="Unassembled WGS sequence"/>
</dbReference>
<comment type="function">
    <text evidence="2">Antitoxin component of a type II toxin-antitoxin (TA) system.</text>
</comment>
<proteinExistence type="inferred from homology"/>
<protein>
    <recommendedName>
        <fullName evidence="2">Antitoxin</fullName>
    </recommendedName>
</protein>
<name>A0A1I0G522_9GAMM</name>
<dbReference type="SUPFAM" id="SSF143120">
    <property type="entry name" value="YefM-like"/>
    <property type="match status" value="1"/>
</dbReference>
<evidence type="ECO:0000256" key="1">
    <source>
        <dbReference type="ARBA" id="ARBA00009981"/>
    </source>
</evidence>
<sequence>MITISYSEARQYLSATMIRAVEDKTPILITRQRGSSCVLMSLEEYNALQETSYLMSNPANAKKLMKSIEELRAGKGKNRDLIEE</sequence>
<organism evidence="3 4">
    <name type="scientific">Thorsellia anophelis DSM 18579</name>
    <dbReference type="NCBI Taxonomy" id="1123402"/>
    <lineage>
        <taxon>Bacteria</taxon>
        <taxon>Pseudomonadati</taxon>
        <taxon>Pseudomonadota</taxon>
        <taxon>Gammaproteobacteria</taxon>
        <taxon>Enterobacterales</taxon>
        <taxon>Thorselliaceae</taxon>
        <taxon>Thorsellia</taxon>
    </lineage>
</organism>